<sequence length="140" mass="15524">MASRDVMPNTVTFTILVDGLCKEGMVSEARRVFETMTEKGPYDKARNAVALALSPVVRALIDPDGALRDIRDLDSISFSDWFLSKGGTRMSIQRMWDPVAYALGFIDCDNISARCMLTIFSLFATKTEASNAGFQSHQFL</sequence>
<name>A0A6N2LMS3_SALVM</name>
<dbReference type="PROSITE" id="PS51375">
    <property type="entry name" value="PPR"/>
    <property type="match status" value="1"/>
</dbReference>
<dbReference type="PANTHER" id="PTHR42923">
    <property type="entry name" value="PROTOPORPHYRINOGEN OXIDASE"/>
    <property type="match status" value="1"/>
</dbReference>
<dbReference type="PANTHER" id="PTHR42923:SF41">
    <property type="entry name" value="ZETA-CAROTENE DESATURASE, CHLOROPLASTIC_CHROMOPLASTIC"/>
    <property type="match status" value="1"/>
</dbReference>
<dbReference type="GO" id="GO:0016120">
    <property type="term" value="P:carotene biosynthetic process"/>
    <property type="evidence" value="ECO:0007669"/>
    <property type="project" value="TreeGrafter"/>
</dbReference>
<evidence type="ECO:0008006" key="4">
    <source>
        <dbReference type="Google" id="ProtNLM"/>
    </source>
</evidence>
<gene>
    <name evidence="3" type="ORF">SVIM_LOCUS252861</name>
</gene>
<dbReference type="EMBL" id="CAADRP010001574">
    <property type="protein sequence ID" value="VFU42286.1"/>
    <property type="molecule type" value="Genomic_DNA"/>
</dbReference>
<evidence type="ECO:0000256" key="1">
    <source>
        <dbReference type="ARBA" id="ARBA00022737"/>
    </source>
</evidence>
<feature type="repeat" description="PPR" evidence="2">
    <location>
        <begin position="9"/>
        <end position="43"/>
    </location>
</feature>
<dbReference type="InterPro" id="IPR011990">
    <property type="entry name" value="TPR-like_helical_dom_sf"/>
</dbReference>
<dbReference type="NCBIfam" id="TIGR00756">
    <property type="entry name" value="PPR"/>
    <property type="match status" value="1"/>
</dbReference>
<dbReference type="AlphaFoldDB" id="A0A6N2LMS3"/>
<dbReference type="GO" id="GO:0009507">
    <property type="term" value="C:chloroplast"/>
    <property type="evidence" value="ECO:0007669"/>
    <property type="project" value="TreeGrafter"/>
</dbReference>
<dbReference type="GO" id="GO:0016719">
    <property type="term" value="F:9,9'-di-cis-zeta-carotene desaturase activity"/>
    <property type="evidence" value="ECO:0007669"/>
    <property type="project" value="TreeGrafter"/>
</dbReference>
<keyword evidence="1" id="KW-0677">Repeat</keyword>
<dbReference type="Pfam" id="PF12854">
    <property type="entry name" value="PPR_1"/>
    <property type="match status" value="1"/>
</dbReference>
<dbReference type="InterPro" id="IPR002885">
    <property type="entry name" value="PPR_rpt"/>
</dbReference>
<protein>
    <recommendedName>
        <fullName evidence="4">Pentatricopeptide repeat-containing protein</fullName>
    </recommendedName>
</protein>
<organism evidence="3">
    <name type="scientific">Salix viminalis</name>
    <name type="common">Common osier</name>
    <name type="synonym">Basket willow</name>
    <dbReference type="NCBI Taxonomy" id="40686"/>
    <lineage>
        <taxon>Eukaryota</taxon>
        <taxon>Viridiplantae</taxon>
        <taxon>Streptophyta</taxon>
        <taxon>Embryophyta</taxon>
        <taxon>Tracheophyta</taxon>
        <taxon>Spermatophyta</taxon>
        <taxon>Magnoliopsida</taxon>
        <taxon>eudicotyledons</taxon>
        <taxon>Gunneridae</taxon>
        <taxon>Pentapetalae</taxon>
        <taxon>rosids</taxon>
        <taxon>fabids</taxon>
        <taxon>Malpighiales</taxon>
        <taxon>Salicaceae</taxon>
        <taxon>Saliceae</taxon>
        <taxon>Salix</taxon>
    </lineage>
</organism>
<dbReference type="InterPro" id="IPR050464">
    <property type="entry name" value="Zeta_carotene_desat/Oxidored"/>
</dbReference>
<evidence type="ECO:0000313" key="3">
    <source>
        <dbReference type="EMBL" id="VFU42286.1"/>
    </source>
</evidence>
<accession>A0A6N2LMS3</accession>
<proteinExistence type="predicted"/>
<evidence type="ECO:0000256" key="2">
    <source>
        <dbReference type="PROSITE-ProRule" id="PRU00708"/>
    </source>
</evidence>
<reference evidence="3" key="1">
    <citation type="submission" date="2019-03" db="EMBL/GenBank/DDBJ databases">
        <authorList>
            <person name="Mank J."/>
            <person name="Almeida P."/>
        </authorList>
    </citation>
    <scope>NUCLEOTIDE SEQUENCE</scope>
    <source>
        <strain evidence="3">78183</strain>
    </source>
</reference>
<dbReference type="Gene3D" id="1.25.40.10">
    <property type="entry name" value="Tetratricopeptide repeat domain"/>
    <property type="match status" value="1"/>
</dbReference>